<evidence type="ECO:0000313" key="2">
    <source>
        <dbReference type="EMBL" id="OCQ52126.1"/>
    </source>
</evidence>
<dbReference type="AlphaFoldDB" id="A0A1C0U2M7"/>
<comment type="caution">
    <text evidence="2">The sequence shown here is derived from an EMBL/GenBank/DDBJ whole genome shotgun (WGS) entry which is preliminary data.</text>
</comment>
<dbReference type="EMBL" id="LOMY01000095">
    <property type="protein sequence ID" value="OCQ52126.1"/>
    <property type="molecule type" value="Genomic_DNA"/>
</dbReference>
<gene>
    <name evidence="2" type="ORF">Ppb6_02756</name>
</gene>
<reference evidence="2 3" key="1">
    <citation type="submission" date="2015-12" db="EMBL/GenBank/DDBJ databases">
        <title>Genome comparisons provide insights into the role of secondary metabolites in the pathogenic phase of the Photorhabdus life cycle.</title>
        <authorList>
            <person name="Tobias N.J."/>
            <person name="Mishra B."/>
            <person name="Gupta D.K."/>
            <person name="Thines M."/>
            <person name="Stinear T.P."/>
            <person name="Bode H.B."/>
        </authorList>
    </citation>
    <scope>NUCLEOTIDE SEQUENCE [LARGE SCALE GENOMIC DNA]</scope>
    <source>
        <strain evidence="2 3">PB68.1</strain>
    </source>
</reference>
<dbReference type="RefSeq" id="WP_065823637.1">
    <property type="nucleotide sequence ID" value="NZ_CAWMQZ010000095.1"/>
</dbReference>
<dbReference type="STRING" id="286156.Ppb6_02756"/>
<feature type="chain" id="PRO_5008646658" evidence="1">
    <location>
        <begin position="23"/>
        <end position="123"/>
    </location>
</feature>
<keyword evidence="1" id="KW-0732">Signal</keyword>
<protein>
    <submittedName>
        <fullName evidence="2">Uncharacterized protein</fullName>
    </submittedName>
</protein>
<keyword evidence="3" id="KW-1185">Reference proteome</keyword>
<evidence type="ECO:0000256" key="1">
    <source>
        <dbReference type="SAM" id="SignalP"/>
    </source>
</evidence>
<sequence length="123" mass="14774" precursor="true">MIIKGSRYIFVILSAISFQAFALNFDYKSEIPADNKPSADYLKKRENLKSRHWDVNELIADNEAAEKLEQEKQDRYEKKYAANWQESQRFNDEVNKRFNREIEREIKIRENGGMTRSNFFDRQ</sequence>
<organism evidence="2 3">
    <name type="scientific">Photorhabdus australis subsp. thailandensis</name>
    <dbReference type="NCBI Taxonomy" id="2805096"/>
    <lineage>
        <taxon>Bacteria</taxon>
        <taxon>Pseudomonadati</taxon>
        <taxon>Pseudomonadota</taxon>
        <taxon>Gammaproteobacteria</taxon>
        <taxon>Enterobacterales</taxon>
        <taxon>Morganellaceae</taxon>
        <taxon>Photorhabdus</taxon>
    </lineage>
</organism>
<dbReference type="Proteomes" id="UP000093476">
    <property type="component" value="Unassembled WGS sequence"/>
</dbReference>
<feature type="signal peptide" evidence="1">
    <location>
        <begin position="1"/>
        <end position="22"/>
    </location>
</feature>
<dbReference type="PATRIC" id="fig|286156.4.peg.3126"/>
<name>A0A1C0U2M7_9GAMM</name>
<accession>A0A1C0U2M7</accession>
<proteinExistence type="predicted"/>
<evidence type="ECO:0000313" key="3">
    <source>
        <dbReference type="Proteomes" id="UP000093476"/>
    </source>
</evidence>